<sequence length="123" mass="12568">MAVQSTDLIMVERSGALHKATVGDLPSGSSAGTITASALDLSTGDSFQYSLTANATLTFSSIPAGFSMWHLTVTATGTNTMALPTMIEMGGATALDPPADGETRSYTFWTYDGGTTIYGGASA</sequence>
<dbReference type="EMBL" id="JBHMEC010000033">
    <property type="protein sequence ID" value="MFB9151591.1"/>
    <property type="molecule type" value="Genomic_DNA"/>
</dbReference>
<evidence type="ECO:0000313" key="2">
    <source>
        <dbReference type="Proteomes" id="UP001589670"/>
    </source>
</evidence>
<comment type="caution">
    <text evidence="1">The sequence shown here is derived from an EMBL/GenBank/DDBJ whole genome shotgun (WGS) entry which is preliminary data.</text>
</comment>
<accession>A0ABV5I5W5</accession>
<keyword evidence="2" id="KW-1185">Reference proteome</keyword>
<dbReference type="Proteomes" id="UP001589670">
    <property type="component" value="Unassembled WGS sequence"/>
</dbReference>
<gene>
    <name evidence="1" type="ORF">ACFFU4_17690</name>
</gene>
<reference evidence="1 2" key="1">
    <citation type="submission" date="2024-09" db="EMBL/GenBank/DDBJ databases">
        <authorList>
            <person name="Sun Q."/>
            <person name="Mori K."/>
        </authorList>
    </citation>
    <scope>NUCLEOTIDE SEQUENCE [LARGE SCALE GENOMIC DNA]</scope>
    <source>
        <strain evidence="1 2">CECT 9424</strain>
    </source>
</reference>
<name>A0ABV5I5W5_9RHOB</name>
<proteinExistence type="predicted"/>
<protein>
    <submittedName>
        <fullName evidence="1">Uncharacterized protein</fullName>
    </submittedName>
</protein>
<organism evidence="1 2">
    <name type="scientific">Roseovarius ramblicola</name>
    <dbReference type="NCBI Taxonomy" id="2022336"/>
    <lineage>
        <taxon>Bacteria</taxon>
        <taxon>Pseudomonadati</taxon>
        <taxon>Pseudomonadota</taxon>
        <taxon>Alphaproteobacteria</taxon>
        <taxon>Rhodobacterales</taxon>
        <taxon>Roseobacteraceae</taxon>
        <taxon>Roseovarius</taxon>
    </lineage>
</organism>
<evidence type="ECO:0000313" key="1">
    <source>
        <dbReference type="EMBL" id="MFB9151591.1"/>
    </source>
</evidence>
<dbReference type="RefSeq" id="WP_377071218.1">
    <property type="nucleotide sequence ID" value="NZ_JBHMEC010000033.1"/>
</dbReference>